<dbReference type="Proteomes" id="UP001201812">
    <property type="component" value="Unassembled WGS sequence"/>
</dbReference>
<dbReference type="SUPFAM" id="SSF102462">
    <property type="entry name" value="Peptidyl-tRNA hydrolase II"/>
    <property type="match status" value="1"/>
</dbReference>
<dbReference type="EMBL" id="JAKKPZ010000014">
    <property type="protein sequence ID" value="KAI1713960.1"/>
    <property type="molecule type" value="Genomic_DNA"/>
</dbReference>
<gene>
    <name evidence="4" type="ORF">DdX_08844</name>
</gene>
<evidence type="ECO:0000256" key="2">
    <source>
        <dbReference type="ARBA" id="ARBA00022801"/>
    </source>
</evidence>
<dbReference type="PANTHER" id="PTHR46194:SF1">
    <property type="entry name" value="PEPTIDYL-TRNA HYDROLASE PTRHD1-RELATED"/>
    <property type="match status" value="1"/>
</dbReference>
<proteinExistence type="predicted"/>
<dbReference type="InterPro" id="IPR023476">
    <property type="entry name" value="Pep_tRNA_hydro_II_dom_sf"/>
</dbReference>
<dbReference type="EC" id="3.1.1.29" evidence="1"/>
<dbReference type="GO" id="GO:0004045">
    <property type="term" value="F:peptidyl-tRNA hydrolase activity"/>
    <property type="evidence" value="ECO:0007669"/>
    <property type="project" value="UniProtKB-EC"/>
</dbReference>
<keyword evidence="5" id="KW-1185">Reference proteome</keyword>
<comment type="caution">
    <text evidence="4">The sequence shown here is derived from an EMBL/GenBank/DDBJ whole genome shotgun (WGS) entry which is preliminary data.</text>
</comment>
<dbReference type="Pfam" id="PF01981">
    <property type="entry name" value="PTH2"/>
    <property type="match status" value="1"/>
</dbReference>
<dbReference type="PANTHER" id="PTHR46194">
    <property type="entry name" value="PEPTIDYL-TRNA HYDROLASE PTRHD1-RELATED"/>
    <property type="match status" value="1"/>
</dbReference>
<comment type="catalytic activity">
    <reaction evidence="3">
        <text>an N-acyl-L-alpha-aminoacyl-tRNA + H2O = an N-acyl-L-amino acid + a tRNA + H(+)</text>
        <dbReference type="Rhea" id="RHEA:54448"/>
        <dbReference type="Rhea" id="RHEA-COMP:10123"/>
        <dbReference type="Rhea" id="RHEA-COMP:13883"/>
        <dbReference type="ChEBI" id="CHEBI:15377"/>
        <dbReference type="ChEBI" id="CHEBI:15378"/>
        <dbReference type="ChEBI" id="CHEBI:59874"/>
        <dbReference type="ChEBI" id="CHEBI:78442"/>
        <dbReference type="ChEBI" id="CHEBI:138191"/>
        <dbReference type="EC" id="3.1.1.29"/>
    </reaction>
</comment>
<dbReference type="InterPro" id="IPR002833">
    <property type="entry name" value="PTH2"/>
</dbReference>
<organism evidence="4 5">
    <name type="scientific">Ditylenchus destructor</name>
    <dbReference type="NCBI Taxonomy" id="166010"/>
    <lineage>
        <taxon>Eukaryota</taxon>
        <taxon>Metazoa</taxon>
        <taxon>Ecdysozoa</taxon>
        <taxon>Nematoda</taxon>
        <taxon>Chromadorea</taxon>
        <taxon>Rhabditida</taxon>
        <taxon>Tylenchina</taxon>
        <taxon>Tylenchomorpha</taxon>
        <taxon>Sphaerularioidea</taxon>
        <taxon>Anguinidae</taxon>
        <taxon>Anguininae</taxon>
        <taxon>Ditylenchus</taxon>
    </lineage>
</organism>
<dbReference type="InterPro" id="IPR042237">
    <property type="entry name" value="PTRHD1"/>
</dbReference>
<sequence>MSNRVLYMILRADLVTDLKWPLGAVFTQIAHASTACIWTYKEDPDVIAYMGELDRMHKVTLRVENEEQLLAEAKKLETNNIAHKVWIEDDMSVCIAVKPYSRDFIKPLLKHLPLYK</sequence>
<protein>
    <recommendedName>
        <fullName evidence="1">peptidyl-tRNA hydrolase</fullName>
        <ecNumber evidence="1">3.1.1.29</ecNumber>
    </recommendedName>
</protein>
<evidence type="ECO:0000313" key="4">
    <source>
        <dbReference type="EMBL" id="KAI1713960.1"/>
    </source>
</evidence>
<reference evidence="4" key="1">
    <citation type="submission" date="2022-01" db="EMBL/GenBank/DDBJ databases">
        <title>Genome Sequence Resource for Two Populations of Ditylenchus destructor, the Migratory Endoparasitic Phytonematode.</title>
        <authorList>
            <person name="Zhang H."/>
            <person name="Lin R."/>
            <person name="Xie B."/>
        </authorList>
    </citation>
    <scope>NUCLEOTIDE SEQUENCE</scope>
    <source>
        <strain evidence="4">BazhouSP</strain>
    </source>
</reference>
<evidence type="ECO:0000256" key="3">
    <source>
        <dbReference type="ARBA" id="ARBA00048707"/>
    </source>
</evidence>
<accession>A0AAD4R0N0</accession>
<evidence type="ECO:0000313" key="5">
    <source>
        <dbReference type="Proteomes" id="UP001201812"/>
    </source>
</evidence>
<name>A0AAD4R0N0_9BILA</name>
<keyword evidence="2 4" id="KW-0378">Hydrolase</keyword>
<dbReference type="AlphaFoldDB" id="A0AAD4R0N0"/>
<evidence type="ECO:0000256" key="1">
    <source>
        <dbReference type="ARBA" id="ARBA00013260"/>
    </source>
</evidence>
<dbReference type="Gene3D" id="3.40.1490.10">
    <property type="entry name" value="Bit1"/>
    <property type="match status" value="1"/>
</dbReference>